<keyword evidence="1" id="KW-0614">Plasmid</keyword>
<organism evidence="1">
    <name type="scientific">Escherichia coli</name>
    <dbReference type="NCBI Taxonomy" id="562"/>
    <lineage>
        <taxon>Bacteria</taxon>
        <taxon>Pseudomonadati</taxon>
        <taxon>Pseudomonadota</taxon>
        <taxon>Gammaproteobacteria</taxon>
        <taxon>Enterobacterales</taxon>
        <taxon>Enterobacteriaceae</taxon>
        <taxon>Escherichia</taxon>
    </lineage>
</organism>
<protein>
    <submittedName>
        <fullName evidence="1">Uncharacterized protein</fullName>
    </submittedName>
</protein>
<dbReference type="RefSeq" id="WP_000266227.1">
    <property type="nucleotide sequence ID" value="NZ_JBHVNV010000045.1"/>
</dbReference>
<dbReference type="EMBL" id="MT180433">
    <property type="protein sequence ID" value="QNL33538.1"/>
    <property type="molecule type" value="Genomic_DNA"/>
</dbReference>
<dbReference type="AlphaFoldDB" id="A0A7G9A9V9"/>
<name>A0A7G9A9V9_ECOLX</name>
<reference evidence="1" key="1">
    <citation type="submission" date="2020-03" db="EMBL/GenBank/DDBJ databases">
        <title>Comparative analysis of multidrug resistant Escherichia coli ST216 isolates from silver gulls in Australia.</title>
        <authorList>
            <person name="Tarabai H."/>
            <person name="Wyrsch E.R."/>
            <person name="Bitar I."/>
            <person name="Djordjevic S.P."/>
            <person name="Dolejska M."/>
        </authorList>
    </citation>
    <scope>NUCLEOTIDE SEQUENCE</scope>
    <source>
        <strain evidence="1">CE1681</strain>
        <plasmid evidence="1">pCE1681-D</plasmid>
    </source>
</reference>
<accession>A0A7G9A9V9</accession>
<evidence type="ECO:0000313" key="1">
    <source>
        <dbReference type="EMBL" id="QNL33538.1"/>
    </source>
</evidence>
<sequence>MWLHMPLDWGIACRHDTIEGWILKFSNRGLCKISYVRFTL</sequence>
<proteinExistence type="predicted"/>
<geneLocation type="plasmid" evidence="1">
    <name>pCE1681-D</name>
</geneLocation>